<evidence type="ECO:0000313" key="1">
    <source>
        <dbReference type="EMBL" id="QTL34326.1"/>
    </source>
</evidence>
<dbReference type="EMBL" id="CP072425">
    <property type="protein sequence ID" value="QTL34326.1"/>
    <property type="molecule type" value="Genomic_DNA"/>
</dbReference>
<sequence length="96" mass="10522">MRKFISSGSHLEAPIGFSRATRIGDHIAVSGTAPIDNGETVFVGDVYEQTKYCLTLSLRAIEECSGLIDPDTLIRDNNVKHRGIHDKAKTTIQIIP</sequence>
<dbReference type="Proteomes" id="UP000665025">
    <property type="component" value="Chromosome 1"/>
</dbReference>
<dbReference type="InterPro" id="IPR035959">
    <property type="entry name" value="RutC-like_sf"/>
</dbReference>
<reference evidence="1 2" key="1">
    <citation type="submission" date="2021-03" db="EMBL/GenBank/DDBJ databases">
        <title>Complete Genome of Pseudoalteromonas viridis Strain BBR56, a new biocontrol bacterial candidate.</title>
        <authorList>
            <person name="Handayani D.P."/>
            <person name="Isnansetyo A."/>
            <person name="Istiqomah I."/>
            <person name="Jumina J."/>
        </authorList>
    </citation>
    <scope>NUCLEOTIDE SEQUENCE [LARGE SCALE GENOMIC DNA]</scope>
    <source>
        <strain evidence="1 2">BBR56</strain>
    </source>
</reference>
<dbReference type="PANTHER" id="PTHR43857">
    <property type="entry name" value="BLR7761 PROTEIN"/>
    <property type="match status" value="1"/>
</dbReference>
<evidence type="ECO:0000313" key="2">
    <source>
        <dbReference type="Proteomes" id="UP000665025"/>
    </source>
</evidence>
<dbReference type="SUPFAM" id="SSF55298">
    <property type="entry name" value="YjgF-like"/>
    <property type="match status" value="1"/>
</dbReference>
<dbReference type="Gene3D" id="3.30.1330.40">
    <property type="entry name" value="RutC-like"/>
    <property type="match status" value="1"/>
</dbReference>
<dbReference type="RefSeq" id="WP_209051440.1">
    <property type="nucleotide sequence ID" value="NZ_CP072425.1"/>
</dbReference>
<keyword evidence="2" id="KW-1185">Reference proteome</keyword>
<gene>
    <name evidence="1" type="ORF">J5X90_12230</name>
</gene>
<proteinExistence type="predicted"/>
<name>A0ABX7V0B6_9GAMM</name>
<dbReference type="PANTHER" id="PTHR43857:SF1">
    <property type="entry name" value="YJGH FAMILY PROTEIN"/>
    <property type="match status" value="1"/>
</dbReference>
<accession>A0ABX7V0B6</accession>
<organism evidence="1 2">
    <name type="scientific">Pseudoalteromonas viridis</name>
    <dbReference type="NCBI Taxonomy" id="339617"/>
    <lineage>
        <taxon>Bacteria</taxon>
        <taxon>Pseudomonadati</taxon>
        <taxon>Pseudomonadota</taxon>
        <taxon>Gammaproteobacteria</taxon>
        <taxon>Alteromonadales</taxon>
        <taxon>Pseudoalteromonadaceae</taxon>
        <taxon>Pseudoalteromonas</taxon>
    </lineage>
</organism>
<protein>
    <submittedName>
        <fullName evidence="1">Uncharacterized protein</fullName>
    </submittedName>
</protein>